<keyword evidence="4" id="KW-1185">Reference proteome</keyword>
<sequence>MAERVLVTGGSNGLGRAMVERLLADGYRVVNLDLQPAAAPHADEVFVQADLTDEPGLRAALAAVIERVGPITRLVNNAGIVRPASFEETELADLQAVMALNVGASIACAQALLPGMKATRFGRIVHISSRAAVGKATRSAYAASKAALHGLAKTMALELGPYGVTVNAIGPGPIASPLFDRVNPPGAPATQKIIDAIPLRRMGQPAEVAHMVASLLDARAGFVTGQVLYVCGGMTVGLAA</sequence>
<dbReference type="PRINTS" id="PR00081">
    <property type="entry name" value="GDHRDH"/>
</dbReference>
<evidence type="ECO:0000259" key="2">
    <source>
        <dbReference type="SMART" id="SM00822"/>
    </source>
</evidence>
<dbReference type="PANTHER" id="PTHR42879:SF2">
    <property type="entry name" value="3-OXOACYL-[ACYL-CARRIER-PROTEIN] REDUCTASE FABG"/>
    <property type="match status" value="1"/>
</dbReference>
<dbReference type="PROSITE" id="PS00061">
    <property type="entry name" value="ADH_SHORT"/>
    <property type="match status" value="1"/>
</dbReference>
<proteinExistence type="inferred from homology"/>
<dbReference type="RefSeq" id="WP_200379667.1">
    <property type="nucleotide sequence ID" value="NZ_NRRU01000087.1"/>
</dbReference>
<comment type="similarity">
    <text evidence="1">Belongs to the short-chain dehydrogenases/reductases (SDR) family.</text>
</comment>
<protein>
    <submittedName>
        <fullName evidence="3">Short-chain dehydrogenase</fullName>
    </submittedName>
</protein>
<dbReference type="Proteomes" id="UP001041814">
    <property type="component" value="Unassembled WGS sequence"/>
</dbReference>
<dbReference type="InterPro" id="IPR057326">
    <property type="entry name" value="KR_dom"/>
</dbReference>
<organism evidence="3 4">
    <name type="scientific">Rubrivivax gelatinosus</name>
    <name type="common">Rhodocyclus gelatinosus</name>
    <name type="synonym">Rhodopseudomonas gelatinosa</name>
    <dbReference type="NCBI Taxonomy" id="28068"/>
    <lineage>
        <taxon>Bacteria</taxon>
        <taxon>Pseudomonadati</taxon>
        <taxon>Pseudomonadota</taxon>
        <taxon>Betaproteobacteria</taxon>
        <taxon>Burkholderiales</taxon>
        <taxon>Sphaerotilaceae</taxon>
        <taxon>Rubrivivax</taxon>
    </lineage>
</organism>
<reference evidence="3" key="1">
    <citation type="submission" date="2017-08" db="EMBL/GenBank/DDBJ databases">
        <authorList>
            <person name="Imhoff J.F."/>
            <person name="Rahn T."/>
            <person name="Kuenzel S."/>
            <person name="Neulinger S.C."/>
        </authorList>
    </citation>
    <scope>NUCLEOTIDE SEQUENCE</scope>
    <source>
        <strain evidence="3">IM 151</strain>
    </source>
</reference>
<accession>A0ABS1DZN3</accession>
<evidence type="ECO:0000256" key="1">
    <source>
        <dbReference type="ARBA" id="ARBA00006484"/>
    </source>
</evidence>
<evidence type="ECO:0000313" key="3">
    <source>
        <dbReference type="EMBL" id="MBK1714928.1"/>
    </source>
</evidence>
<evidence type="ECO:0000313" key="4">
    <source>
        <dbReference type="Proteomes" id="UP001041814"/>
    </source>
</evidence>
<dbReference type="PRINTS" id="PR00080">
    <property type="entry name" value="SDRFAMILY"/>
</dbReference>
<dbReference type="InterPro" id="IPR020904">
    <property type="entry name" value="Sc_DH/Rdtase_CS"/>
</dbReference>
<feature type="domain" description="Ketoreductase" evidence="2">
    <location>
        <begin position="3"/>
        <end position="172"/>
    </location>
</feature>
<dbReference type="InterPro" id="IPR036291">
    <property type="entry name" value="NAD(P)-bd_dom_sf"/>
</dbReference>
<dbReference type="PANTHER" id="PTHR42879">
    <property type="entry name" value="3-OXOACYL-(ACYL-CARRIER-PROTEIN) REDUCTASE"/>
    <property type="match status" value="1"/>
</dbReference>
<name>A0ABS1DZN3_RUBGE</name>
<dbReference type="SMART" id="SM00822">
    <property type="entry name" value="PKS_KR"/>
    <property type="match status" value="1"/>
</dbReference>
<dbReference type="Gene3D" id="3.40.50.720">
    <property type="entry name" value="NAD(P)-binding Rossmann-like Domain"/>
    <property type="match status" value="1"/>
</dbReference>
<comment type="caution">
    <text evidence="3">The sequence shown here is derived from an EMBL/GenBank/DDBJ whole genome shotgun (WGS) entry which is preliminary data.</text>
</comment>
<dbReference type="EMBL" id="NRRU01000087">
    <property type="protein sequence ID" value="MBK1714928.1"/>
    <property type="molecule type" value="Genomic_DNA"/>
</dbReference>
<gene>
    <name evidence="3" type="ORF">CKO43_19385</name>
</gene>
<dbReference type="CDD" id="cd05233">
    <property type="entry name" value="SDR_c"/>
    <property type="match status" value="1"/>
</dbReference>
<reference evidence="3" key="2">
    <citation type="journal article" date="2020" name="Microorganisms">
        <title>Osmotic Adaptation and Compatible Solute Biosynthesis of Phototrophic Bacteria as Revealed from Genome Analyses.</title>
        <authorList>
            <person name="Imhoff J.F."/>
            <person name="Rahn T."/>
            <person name="Kunzel S."/>
            <person name="Keller A."/>
            <person name="Neulinger S.C."/>
        </authorList>
    </citation>
    <scope>NUCLEOTIDE SEQUENCE</scope>
    <source>
        <strain evidence="3">IM 151</strain>
    </source>
</reference>
<dbReference type="SUPFAM" id="SSF51735">
    <property type="entry name" value="NAD(P)-binding Rossmann-fold domains"/>
    <property type="match status" value="1"/>
</dbReference>
<dbReference type="InterPro" id="IPR002347">
    <property type="entry name" value="SDR_fam"/>
</dbReference>
<dbReference type="InterPro" id="IPR050259">
    <property type="entry name" value="SDR"/>
</dbReference>
<dbReference type="Pfam" id="PF13561">
    <property type="entry name" value="adh_short_C2"/>
    <property type="match status" value="1"/>
</dbReference>